<evidence type="ECO:0000256" key="2">
    <source>
        <dbReference type="ARBA" id="ARBA00023002"/>
    </source>
</evidence>
<gene>
    <name evidence="7" type="ORF">CKO45_19505</name>
</gene>
<feature type="region of interest" description="Disordered" evidence="3">
    <location>
        <begin position="54"/>
        <end position="75"/>
    </location>
</feature>
<dbReference type="InterPro" id="IPR008972">
    <property type="entry name" value="Cupredoxin"/>
</dbReference>
<dbReference type="PANTHER" id="PTHR11709:SF2">
    <property type="entry name" value="MULTICOPPER OXIDASE LPR1"/>
    <property type="match status" value="1"/>
</dbReference>
<organism evidence="7 8">
    <name type="scientific">Paracraurococcus ruber</name>
    <dbReference type="NCBI Taxonomy" id="77675"/>
    <lineage>
        <taxon>Bacteria</taxon>
        <taxon>Pseudomonadati</taxon>
        <taxon>Pseudomonadota</taxon>
        <taxon>Alphaproteobacteria</taxon>
        <taxon>Acetobacterales</taxon>
        <taxon>Roseomonadaceae</taxon>
        <taxon>Paracraurococcus</taxon>
    </lineage>
</organism>
<reference evidence="7 8" key="1">
    <citation type="journal article" date="2020" name="Microorganisms">
        <title>Osmotic Adaptation and Compatible Solute Biosynthesis of Phototrophic Bacteria as Revealed from Genome Analyses.</title>
        <authorList>
            <person name="Imhoff J.F."/>
            <person name="Rahn T."/>
            <person name="Kunzel S."/>
            <person name="Keller A."/>
            <person name="Neulinger S.C."/>
        </authorList>
    </citation>
    <scope>NUCLEOTIDE SEQUENCE [LARGE SCALE GENOMIC DNA]</scope>
    <source>
        <strain evidence="7 8">DSM 15382</strain>
    </source>
</reference>
<keyword evidence="2" id="KW-0560">Oxidoreductase</keyword>
<dbReference type="Pfam" id="PF07732">
    <property type="entry name" value="Cu-oxidase_3"/>
    <property type="match status" value="1"/>
</dbReference>
<evidence type="ECO:0000313" key="8">
    <source>
        <dbReference type="Proteomes" id="UP000697995"/>
    </source>
</evidence>
<dbReference type="EMBL" id="NRSG01000176">
    <property type="protein sequence ID" value="MBK1660414.1"/>
    <property type="molecule type" value="Genomic_DNA"/>
</dbReference>
<dbReference type="InterPro" id="IPR011707">
    <property type="entry name" value="Cu-oxidase-like_N"/>
</dbReference>
<dbReference type="InterPro" id="IPR006311">
    <property type="entry name" value="TAT_signal"/>
</dbReference>
<dbReference type="InterPro" id="IPR033138">
    <property type="entry name" value="Cu_oxidase_CS"/>
</dbReference>
<dbReference type="PANTHER" id="PTHR11709">
    <property type="entry name" value="MULTI-COPPER OXIDASE"/>
    <property type="match status" value="1"/>
</dbReference>
<evidence type="ECO:0000259" key="5">
    <source>
        <dbReference type="Pfam" id="PF07731"/>
    </source>
</evidence>
<keyword evidence="1" id="KW-0479">Metal-binding</keyword>
<accession>A0ABS1D125</accession>
<feature type="region of interest" description="Disordered" evidence="3">
    <location>
        <begin position="1"/>
        <end position="20"/>
    </location>
</feature>
<comment type="caution">
    <text evidence="7">The sequence shown here is derived from an EMBL/GenBank/DDBJ whole genome shotgun (WGS) entry which is preliminary data.</text>
</comment>
<dbReference type="Gene3D" id="2.60.40.420">
    <property type="entry name" value="Cupredoxins - blue copper proteins"/>
    <property type="match status" value="3"/>
</dbReference>
<keyword evidence="8" id="KW-1185">Reference proteome</keyword>
<feature type="domain" description="Plastocyanin-like" evidence="5">
    <location>
        <begin position="550"/>
        <end position="663"/>
    </location>
</feature>
<name>A0ABS1D125_9PROT</name>
<evidence type="ECO:0000256" key="4">
    <source>
        <dbReference type="SAM" id="SignalP"/>
    </source>
</evidence>
<dbReference type="Pfam" id="PF07731">
    <property type="entry name" value="Cu-oxidase_2"/>
    <property type="match status" value="1"/>
</dbReference>
<evidence type="ECO:0000259" key="6">
    <source>
        <dbReference type="Pfam" id="PF07732"/>
    </source>
</evidence>
<evidence type="ECO:0000256" key="1">
    <source>
        <dbReference type="ARBA" id="ARBA00022723"/>
    </source>
</evidence>
<dbReference type="SUPFAM" id="SSF49503">
    <property type="entry name" value="Cupredoxins"/>
    <property type="match status" value="3"/>
</dbReference>
<dbReference type="CDD" id="cd13900">
    <property type="entry name" value="CuRO_3_Tth-MCO_like"/>
    <property type="match status" value="1"/>
</dbReference>
<dbReference type="Proteomes" id="UP000697995">
    <property type="component" value="Unassembled WGS sequence"/>
</dbReference>
<evidence type="ECO:0000313" key="7">
    <source>
        <dbReference type="EMBL" id="MBK1660414.1"/>
    </source>
</evidence>
<keyword evidence="4" id="KW-0732">Signal</keyword>
<dbReference type="PROSITE" id="PS00080">
    <property type="entry name" value="MULTICOPPER_OXIDASE2"/>
    <property type="match status" value="1"/>
</dbReference>
<evidence type="ECO:0008006" key="9">
    <source>
        <dbReference type="Google" id="ProtNLM"/>
    </source>
</evidence>
<dbReference type="CDD" id="cd13853">
    <property type="entry name" value="CuRO_1_Tth-MCO_like"/>
    <property type="match status" value="1"/>
</dbReference>
<protein>
    <recommendedName>
        <fullName evidence="9">Multicopper oxidase with three cupredoxin domains (Includes cell division protein FtsP and spore coat protein CotA)</fullName>
    </recommendedName>
</protein>
<proteinExistence type="predicted"/>
<sequence length="678" mass="72932">MPLPRHAPRRPGMPRRHGPARRGALGLALLLSLLAGPALAQERAFQPPADATIQRDSREARRLSAPGLRGPVGTAPRQASLDLAIREVAGRIWNPNTGRHDRVRLRGYVDAGLPRGARVLADRIVAPTIRVTPGDTVRMTLRNELPAEPDCPVGGGHDGPGCFNSTNMHSHGLWVSPTGNSDNVLLDLRPGSVFQYEYNIPADHPAGTFWYHPHRHGSTALQVASGMAGALVIEGSRKPGARADEPGDIDVLTRGMPEKLLLFGQIPYGCFRDGLVQTVADGADKGQFTCAEGETGLVQSFFQQLGFGTMPFPGWGGTGRFTTVNGEVQPVFTMTAGRVERWRLLHAGTAAQIGVSLRPVAPGRAVPPGGVPAAQAEAFVASACGAARLPLFEIQTDGLTRAAVRETAVDWLQSGYRSDLLVAAPEPGLYCLVDEPDPATTTTRTLQPQALLGIVRVLPAPQRVTLAPAALVRDALVRAAQARLTGPARDRVLAELQDRAGIRLASFTWHRPILASELTGRQTLEFQVNDLDPQPPGGPPPQPTAAYLVDNAAYDPAVVNRQLPLGGVEEWTLTANQFPHAFHIHVNPFQVVSATTADGKDAFAVDPLYAGMKDAWKDTLLVNQGYTVVIRTRYQRYIGEFVLHCHVLDHEDQGMMQNVVVTPPGVAARRVAAEAHRH</sequence>
<dbReference type="InterPro" id="IPR011706">
    <property type="entry name" value="Cu-oxidase_C"/>
</dbReference>
<dbReference type="InterPro" id="IPR002355">
    <property type="entry name" value="Cu_oxidase_Cu_BS"/>
</dbReference>
<dbReference type="PROSITE" id="PS00079">
    <property type="entry name" value="MULTICOPPER_OXIDASE1"/>
    <property type="match status" value="1"/>
</dbReference>
<evidence type="ECO:0000256" key="3">
    <source>
        <dbReference type="SAM" id="MobiDB-lite"/>
    </source>
</evidence>
<dbReference type="PROSITE" id="PS51318">
    <property type="entry name" value="TAT"/>
    <property type="match status" value="1"/>
</dbReference>
<dbReference type="InterPro" id="IPR045087">
    <property type="entry name" value="Cu-oxidase_fam"/>
</dbReference>
<feature type="chain" id="PRO_5046665793" description="Multicopper oxidase with three cupredoxin domains (Includes cell division protein FtsP and spore coat protein CotA)" evidence="4">
    <location>
        <begin position="41"/>
        <end position="678"/>
    </location>
</feature>
<feature type="domain" description="Plastocyanin-like" evidence="6">
    <location>
        <begin position="164"/>
        <end position="236"/>
    </location>
</feature>
<feature type="signal peptide" evidence="4">
    <location>
        <begin position="1"/>
        <end position="40"/>
    </location>
</feature>